<keyword evidence="5" id="KW-1185">Reference proteome</keyword>
<dbReference type="InterPro" id="IPR050300">
    <property type="entry name" value="GDXG_lipolytic_enzyme"/>
</dbReference>
<organism evidence="4 5">
    <name type="scientific">Pedobacter steynii</name>
    <dbReference type="NCBI Taxonomy" id="430522"/>
    <lineage>
        <taxon>Bacteria</taxon>
        <taxon>Pseudomonadati</taxon>
        <taxon>Bacteroidota</taxon>
        <taxon>Sphingobacteriia</taxon>
        <taxon>Sphingobacteriales</taxon>
        <taxon>Sphingobacteriaceae</taxon>
        <taxon>Pedobacter</taxon>
    </lineage>
</organism>
<dbReference type="SUPFAM" id="SSF53474">
    <property type="entry name" value="alpha/beta-Hydrolases"/>
    <property type="match status" value="1"/>
</dbReference>
<dbReference type="OrthoDB" id="9794725at2"/>
<dbReference type="PANTHER" id="PTHR48081:SF6">
    <property type="entry name" value="PEPTIDASE S9 PROLYL OLIGOPEPTIDASE CATALYTIC DOMAIN-CONTAINING PROTEIN"/>
    <property type="match status" value="1"/>
</dbReference>
<dbReference type="GO" id="GO:0045493">
    <property type="term" value="P:xylan catabolic process"/>
    <property type="evidence" value="ECO:0007669"/>
    <property type="project" value="UniProtKB-KW"/>
</dbReference>
<feature type="signal peptide" evidence="2">
    <location>
        <begin position="1"/>
        <end position="19"/>
    </location>
</feature>
<reference evidence="4 5" key="1">
    <citation type="submission" date="2016-08" db="EMBL/GenBank/DDBJ databases">
        <authorList>
            <person name="Seilhamer J.J."/>
        </authorList>
    </citation>
    <scope>NUCLEOTIDE SEQUENCE [LARGE SCALE GENOMIC DNA]</scope>
    <source>
        <strain evidence="4 5">DX4</strain>
    </source>
</reference>
<dbReference type="KEGG" id="psty:BFS30_03915"/>
<accession>A0A1D7QCL3</accession>
<keyword evidence="4" id="KW-0326">Glycosidase</keyword>
<evidence type="ECO:0000259" key="3">
    <source>
        <dbReference type="Pfam" id="PF20434"/>
    </source>
</evidence>
<keyword evidence="1 4" id="KW-0378">Hydrolase</keyword>
<dbReference type="Gene3D" id="3.40.50.1820">
    <property type="entry name" value="alpha/beta hydrolase"/>
    <property type="match status" value="1"/>
</dbReference>
<dbReference type="EMBL" id="CP017141">
    <property type="protein sequence ID" value="AOM76375.1"/>
    <property type="molecule type" value="Genomic_DNA"/>
</dbReference>
<dbReference type="InterPro" id="IPR049492">
    <property type="entry name" value="BD-FAE-like_dom"/>
</dbReference>
<keyword evidence="4" id="KW-0624">Polysaccharide degradation</keyword>
<evidence type="ECO:0000256" key="2">
    <source>
        <dbReference type="SAM" id="SignalP"/>
    </source>
</evidence>
<dbReference type="Pfam" id="PF20434">
    <property type="entry name" value="BD-FAE"/>
    <property type="match status" value="1"/>
</dbReference>
<evidence type="ECO:0000313" key="5">
    <source>
        <dbReference type="Proteomes" id="UP000094313"/>
    </source>
</evidence>
<sequence>MKRVIVILVLASFFKLSFAQEKAIPLYEGIIPNSKKAPADYVEHVDSSGLTRNLSNPSITPYFPEKGKSTGTAVIICPGGGYLVLPGMENNVAIAKAFNKIGITAFLLKYRMPHDKVMIDKTIGPLQDLQKAMQMVRKRSIEWGIDPKKVGLAGFSAGGHLATTLGTHQDWSVIENKENINLRPDFMVLVYPVILFDPLIPSGVRERLIGKNAPKALLDLFSNEKHVSSNTPPTFLVHTVDDGTVPVKNSLDFFDALLRFKVKASMHVFQAGEHGFGLDNPNNKDKWMDMCQHWLEENGF</sequence>
<dbReference type="PANTHER" id="PTHR48081">
    <property type="entry name" value="AB HYDROLASE SUPERFAMILY PROTEIN C4A8.06C"/>
    <property type="match status" value="1"/>
</dbReference>
<proteinExistence type="predicted"/>
<feature type="domain" description="BD-FAE-like" evidence="3">
    <location>
        <begin position="62"/>
        <end position="257"/>
    </location>
</feature>
<protein>
    <submittedName>
        <fullName evidence="4">1,4-beta-xylanase</fullName>
    </submittedName>
</protein>
<dbReference type="AlphaFoldDB" id="A0A1D7QCL3"/>
<keyword evidence="4" id="KW-0119">Carbohydrate metabolism</keyword>
<name>A0A1D7QCL3_9SPHI</name>
<gene>
    <name evidence="4" type="ORF">BFS30_03915</name>
</gene>
<evidence type="ECO:0000313" key="4">
    <source>
        <dbReference type="EMBL" id="AOM76375.1"/>
    </source>
</evidence>
<evidence type="ECO:0000256" key="1">
    <source>
        <dbReference type="ARBA" id="ARBA00022801"/>
    </source>
</evidence>
<dbReference type="InterPro" id="IPR029058">
    <property type="entry name" value="AB_hydrolase_fold"/>
</dbReference>
<dbReference type="Proteomes" id="UP000094313">
    <property type="component" value="Chromosome"/>
</dbReference>
<dbReference type="RefSeq" id="WP_069378071.1">
    <property type="nucleotide sequence ID" value="NZ_CP017141.1"/>
</dbReference>
<feature type="chain" id="PRO_5009098415" evidence="2">
    <location>
        <begin position="20"/>
        <end position="300"/>
    </location>
</feature>
<keyword evidence="4" id="KW-0858">Xylan degradation</keyword>
<keyword evidence="2" id="KW-0732">Signal</keyword>
<dbReference type="GO" id="GO:0016798">
    <property type="term" value="F:hydrolase activity, acting on glycosyl bonds"/>
    <property type="evidence" value="ECO:0007669"/>
    <property type="project" value="UniProtKB-KW"/>
</dbReference>